<accession>A0A6J5LH41</accession>
<dbReference type="EMBL" id="LR796263">
    <property type="protein sequence ID" value="CAB4132583.1"/>
    <property type="molecule type" value="Genomic_DNA"/>
</dbReference>
<gene>
    <name evidence="1" type="ORF">UFOVP256_53</name>
</gene>
<sequence length="160" mass="15942">MSQIYKNNSGGGPLPPDVATSYVTDSGTAVPAAFTLNVLGGPGVTTSGSGNTETINSVIFTDQGSSVAVTQDSGSFATAAITLTTPAAPGQGHELIFVCTTSSTLVIAASGTQLIRLGSLISSAGGSATSTSIGDSITLRYRTADTTWYAVSSIGTWVLA</sequence>
<reference evidence="1" key="1">
    <citation type="submission" date="2020-04" db="EMBL/GenBank/DDBJ databases">
        <authorList>
            <person name="Chiriac C."/>
            <person name="Salcher M."/>
            <person name="Ghai R."/>
            <person name="Kavagutti S V."/>
        </authorList>
    </citation>
    <scope>NUCLEOTIDE SEQUENCE</scope>
</reference>
<proteinExistence type="predicted"/>
<name>A0A6J5LH41_9CAUD</name>
<evidence type="ECO:0000313" key="1">
    <source>
        <dbReference type="EMBL" id="CAB4132583.1"/>
    </source>
</evidence>
<protein>
    <submittedName>
        <fullName evidence="1">Uncharacterized protein</fullName>
    </submittedName>
</protein>
<organism evidence="1">
    <name type="scientific">uncultured Caudovirales phage</name>
    <dbReference type="NCBI Taxonomy" id="2100421"/>
    <lineage>
        <taxon>Viruses</taxon>
        <taxon>Duplodnaviria</taxon>
        <taxon>Heunggongvirae</taxon>
        <taxon>Uroviricota</taxon>
        <taxon>Caudoviricetes</taxon>
        <taxon>Peduoviridae</taxon>
        <taxon>Maltschvirus</taxon>
        <taxon>Maltschvirus maltsch</taxon>
    </lineage>
</organism>